<keyword evidence="2" id="KW-1185">Reference proteome</keyword>
<dbReference type="Proteomes" id="UP001235744">
    <property type="component" value="Chromosome"/>
</dbReference>
<proteinExistence type="predicted"/>
<dbReference type="RefSeq" id="WP_306072604.1">
    <property type="nucleotide sequence ID" value="NZ_CP120988.1"/>
</dbReference>
<gene>
    <name evidence="1" type="ORF">P8A19_00600</name>
</gene>
<evidence type="ECO:0000313" key="1">
    <source>
        <dbReference type="EMBL" id="WLQ54046.1"/>
    </source>
</evidence>
<name>A0ABY9IJV9_9ACTN</name>
<reference evidence="1 2" key="1">
    <citation type="submission" date="2023-03" db="EMBL/GenBank/DDBJ databases">
        <title>Isolation and description of six Streptomyces strains from soil environments, able to metabolize different microbial glucans.</title>
        <authorList>
            <person name="Widen T."/>
            <person name="Larsbrink J."/>
        </authorList>
    </citation>
    <scope>NUCLEOTIDE SEQUENCE [LARGE SCALE GENOMIC DNA]</scope>
    <source>
        <strain evidence="1 2">Alt2</strain>
    </source>
</reference>
<dbReference type="EMBL" id="CP120988">
    <property type="protein sequence ID" value="WLQ54046.1"/>
    <property type="molecule type" value="Genomic_DNA"/>
</dbReference>
<accession>A0ABY9IJV9</accession>
<evidence type="ECO:0000313" key="2">
    <source>
        <dbReference type="Proteomes" id="UP001235744"/>
    </source>
</evidence>
<protein>
    <submittedName>
        <fullName evidence="1">Uncharacterized protein</fullName>
    </submittedName>
</protein>
<sequence length="43" mass="4389">MHRMNADATPDGLHGFEQLLAAAVRPTAGAAVAMPAGVVSCPW</sequence>
<organism evidence="1 2">
    <name type="scientific">Streptomyces poriferorum</name>
    <dbReference type="NCBI Taxonomy" id="2798799"/>
    <lineage>
        <taxon>Bacteria</taxon>
        <taxon>Bacillati</taxon>
        <taxon>Actinomycetota</taxon>
        <taxon>Actinomycetes</taxon>
        <taxon>Kitasatosporales</taxon>
        <taxon>Streptomycetaceae</taxon>
        <taxon>Streptomyces</taxon>
    </lineage>
</organism>